<feature type="signal peptide" evidence="7">
    <location>
        <begin position="1"/>
        <end position="15"/>
    </location>
</feature>
<name>A0A7M4EXZ5_CROPO</name>
<comment type="similarity">
    <text evidence="2 5">Belongs to the AB hydrolase superfamily. Lipase family.</text>
</comment>
<dbReference type="InterPro" id="IPR013818">
    <property type="entry name" value="Lipase"/>
</dbReference>
<dbReference type="AlphaFoldDB" id="A0A7M4EXZ5"/>
<accession>A0A7M4EXZ5</accession>
<evidence type="ECO:0000256" key="6">
    <source>
        <dbReference type="RuleBase" id="RU362046"/>
    </source>
</evidence>
<keyword evidence="6" id="KW-0442">Lipid degradation</keyword>
<dbReference type="Ensembl" id="ENSCPRT00005018012.1">
    <property type="protein sequence ID" value="ENSCPRP00005015349.1"/>
    <property type="gene ID" value="ENSCPRG00005010768.1"/>
</dbReference>
<evidence type="ECO:0000313" key="10">
    <source>
        <dbReference type="Proteomes" id="UP000594220"/>
    </source>
</evidence>
<evidence type="ECO:0000256" key="1">
    <source>
        <dbReference type="ARBA" id="ARBA00004613"/>
    </source>
</evidence>
<dbReference type="PRINTS" id="PR00823">
    <property type="entry name" value="PANCLIPASE"/>
</dbReference>
<dbReference type="PANTHER" id="PTHR11610">
    <property type="entry name" value="LIPASE"/>
    <property type="match status" value="1"/>
</dbReference>
<dbReference type="GO" id="GO:0004465">
    <property type="term" value="F:lipoprotein lipase activity"/>
    <property type="evidence" value="ECO:0007669"/>
    <property type="project" value="TreeGrafter"/>
</dbReference>
<dbReference type="InterPro" id="IPR002331">
    <property type="entry name" value="Lipase_panc"/>
</dbReference>
<dbReference type="SUPFAM" id="SSF53474">
    <property type="entry name" value="alpha/beta-Hydrolases"/>
    <property type="match status" value="1"/>
</dbReference>
<evidence type="ECO:0000313" key="9">
    <source>
        <dbReference type="Ensembl" id="ENSCPRP00005015349.1"/>
    </source>
</evidence>
<dbReference type="GO" id="GO:0016042">
    <property type="term" value="P:lipid catabolic process"/>
    <property type="evidence" value="ECO:0007669"/>
    <property type="project" value="UniProtKB-KW"/>
</dbReference>
<dbReference type="InterPro" id="IPR029058">
    <property type="entry name" value="AB_hydrolase_fold"/>
</dbReference>
<dbReference type="EC" id="3.1.1.3" evidence="6"/>
<feature type="domain" description="Lipase" evidence="8">
    <location>
        <begin position="17"/>
        <end position="110"/>
    </location>
</feature>
<evidence type="ECO:0000256" key="7">
    <source>
        <dbReference type="SAM" id="SignalP"/>
    </source>
</evidence>
<proteinExistence type="inferred from homology"/>
<keyword evidence="3 6" id="KW-0964">Secreted</keyword>
<evidence type="ECO:0000256" key="5">
    <source>
        <dbReference type="RuleBase" id="RU004262"/>
    </source>
</evidence>
<protein>
    <recommendedName>
        <fullName evidence="6">Triacylglycerol lipase</fullName>
        <ecNumber evidence="6">3.1.1.3</ecNumber>
    </recommendedName>
    <alternativeName>
        <fullName evidence="6">Pancreatic lipase</fullName>
    </alternativeName>
</protein>
<sequence>MIGLWITAFYGFCAAGKEVCYERIGCFSDKPPWSGIPGRFLPGLPDPPEGMNITFSLYTKETRNRFQILSAIYPSTIDNSHFSSHRRTRFIVHGFKSNAKNTWVIHMCMKEPGSRLTLYQQ</sequence>
<reference evidence="9" key="1">
    <citation type="submission" date="2025-08" db="UniProtKB">
        <authorList>
            <consortium name="Ensembl"/>
        </authorList>
    </citation>
    <scope>IDENTIFICATION</scope>
</reference>
<dbReference type="PANTHER" id="PTHR11610:SF100">
    <property type="entry name" value="PANCREATIC LIPASE-RELATED PROTEIN 3"/>
    <property type="match status" value="1"/>
</dbReference>
<keyword evidence="4 6" id="KW-1015">Disulfide bond</keyword>
<comment type="catalytic activity">
    <reaction evidence="6">
        <text>a triacylglycerol + H2O = a diacylglycerol + a fatty acid + H(+)</text>
        <dbReference type="Rhea" id="RHEA:12044"/>
        <dbReference type="ChEBI" id="CHEBI:15377"/>
        <dbReference type="ChEBI" id="CHEBI:15378"/>
        <dbReference type="ChEBI" id="CHEBI:17855"/>
        <dbReference type="ChEBI" id="CHEBI:18035"/>
        <dbReference type="ChEBI" id="CHEBI:28868"/>
        <dbReference type="EC" id="3.1.1.3"/>
    </reaction>
</comment>
<comment type="subcellular location">
    <subcellularLocation>
        <location evidence="1 6">Secreted</location>
    </subcellularLocation>
</comment>
<keyword evidence="7" id="KW-0732">Signal</keyword>
<evidence type="ECO:0000259" key="8">
    <source>
        <dbReference type="Pfam" id="PF00151"/>
    </source>
</evidence>
<dbReference type="InterPro" id="IPR000734">
    <property type="entry name" value="TAG_lipase"/>
</dbReference>
<evidence type="ECO:0000256" key="4">
    <source>
        <dbReference type="ARBA" id="ARBA00023157"/>
    </source>
</evidence>
<dbReference type="GO" id="GO:0005576">
    <property type="term" value="C:extracellular region"/>
    <property type="evidence" value="ECO:0007669"/>
    <property type="project" value="UniProtKB-SubCell"/>
</dbReference>
<dbReference type="Proteomes" id="UP000594220">
    <property type="component" value="Unplaced"/>
</dbReference>
<evidence type="ECO:0000256" key="2">
    <source>
        <dbReference type="ARBA" id="ARBA00010701"/>
    </source>
</evidence>
<organism evidence="9 10">
    <name type="scientific">Crocodylus porosus</name>
    <name type="common">Saltwater crocodile</name>
    <name type="synonym">Estuarine crocodile</name>
    <dbReference type="NCBI Taxonomy" id="8502"/>
    <lineage>
        <taxon>Eukaryota</taxon>
        <taxon>Metazoa</taxon>
        <taxon>Chordata</taxon>
        <taxon>Craniata</taxon>
        <taxon>Vertebrata</taxon>
        <taxon>Euteleostomi</taxon>
        <taxon>Archelosauria</taxon>
        <taxon>Archosauria</taxon>
        <taxon>Crocodylia</taxon>
        <taxon>Longirostres</taxon>
        <taxon>Crocodylidae</taxon>
        <taxon>Crocodylus</taxon>
    </lineage>
</organism>
<reference evidence="9" key="2">
    <citation type="submission" date="2025-09" db="UniProtKB">
        <authorList>
            <consortium name="Ensembl"/>
        </authorList>
    </citation>
    <scope>IDENTIFICATION</scope>
</reference>
<keyword evidence="6" id="KW-0443">Lipid metabolism</keyword>
<dbReference type="GeneTree" id="ENSGT00940000155139"/>
<dbReference type="Gene3D" id="3.40.50.1820">
    <property type="entry name" value="alpha/beta hydrolase"/>
    <property type="match status" value="1"/>
</dbReference>
<feature type="chain" id="PRO_5029646746" description="Triacylglycerol lipase" evidence="7">
    <location>
        <begin position="16"/>
        <end position="121"/>
    </location>
</feature>
<dbReference type="Pfam" id="PF00151">
    <property type="entry name" value="Lipase"/>
    <property type="match status" value="1"/>
</dbReference>
<keyword evidence="10" id="KW-1185">Reference proteome</keyword>
<dbReference type="OMA" id="ICKVKIC"/>
<evidence type="ECO:0000256" key="3">
    <source>
        <dbReference type="ARBA" id="ARBA00022525"/>
    </source>
</evidence>